<protein>
    <submittedName>
        <fullName evidence="1">Uncharacterized protein</fullName>
    </submittedName>
</protein>
<reference evidence="1 2" key="1">
    <citation type="submission" date="2010-08" db="EMBL/GenBank/DDBJ databases">
        <authorList>
            <person name="Durkin A.S."/>
            <person name="Madupu R."/>
            <person name="Torralba M."/>
            <person name="Gillis M."/>
            <person name="Methe B."/>
            <person name="Sutton G."/>
            <person name="Nelson K.E."/>
        </authorList>
    </citation>
    <scope>NUCLEOTIDE SEQUENCE [LARGE SCALE GENOMIC DNA]</scope>
    <source>
        <strain evidence="1 2">ACS-049-V-Sch6</strain>
    </source>
</reference>
<organism evidence="1 2">
    <name type="scientific">Veillonella atypica ACS-049-V-Sch6</name>
    <dbReference type="NCBI Taxonomy" id="866776"/>
    <lineage>
        <taxon>Bacteria</taxon>
        <taxon>Bacillati</taxon>
        <taxon>Bacillota</taxon>
        <taxon>Negativicutes</taxon>
        <taxon>Veillonellales</taxon>
        <taxon>Veillonellaceae</taxon>
        <taxon>Veillonella</taxon>
    </lineage>
</organism>
<name>E1L808_9FIRM</name>
<dbReference type="Proteomes" id="UP000004211">
    <property type="component" value="Unassembled WGS sequence"/>
</dbReference>
<accession>E1L808</accession>
<sequence length="156" mass="18184">MLDNMSTIIYEALAKYKKDDTLPYTEYFSLGYFSTKDLAEYAIMLAKQLSGFREFCDKNFYIEEFVLNDGVPRNYSVDNPIKNNEVFILWYGYDVDAMYTVGGTLGVFSEYKYATLAKEKYSTWDIFIVHGLDNFGIGKVVLNERQWLDGFVKVYD</sequence>
<gene>
    <name evidence="1" type="ORF">HMPREF9321_0961</name>
</gene>
<dbReference type="AlphaFoldDB" id="E1L808"/>
<proteinExistence type="predicted"/>
<evidence type="ECO:0000313" key="2">
    <source>
        <dbReference type="Proteomes" id="UP000004211"/>
    </source>
</evidence>
<dbReference type="EMBL" id="AEDR01000055">
    <property type="protein sequence ID" value="EFL55483.1"/>
    <property type="molecule type" value="Genomic_DNA"/>
</dbReference>
<comment type="caution">
    <text evidence="1">The sequence shown here is derived from an EMBL/GenBank/DDBJ whole genome shotgun (WGS) entry which is preliminary data.</text>
</comment>
<evidence type="ECO:0000313" key="1">
    <source>
        <dbReference type="EMBL" id="EFL55483.1"/>
    </source>
</evidence>